<evidence type="ECO:0000313" key="3">
    <source>
        <dbReference type="Proteomes" id="UP001202867"/>
    </source>
</evidence>
<protein>
    <submittedName>
        <fullName evidence="2">Uncharacterized protein</fullName>
    </submittedName>
</protein>
<dbReference type="RefSeq" id="WP_247199464.1">
    <property type="nucleotide sequence ID" value="NZ_JALKCG010000001.1"/>
</dbReference>
<evidence type="ECO:0000256" key="1">
    <source>
        <dbReference type="SAM" id="MobiDB-lite"/>
    </source>
</evidence>
<dbReference type="Proteomes" id="UP001202867">
    <property type="component" value="Unassembled WGS sequence"/>
</dbReference>
<reference evidence="3" key="1">
    <citation type="submission" date="2023-07" db="EMBL/GenBank/DDBJ databases">
        <title>Ancylobacter moscoviensis sp. nov., facultatively methylotrophic bacteria from activated sludge and the reclassification of Starkeya novella (Starkey 1934) Kelly et al. 2000 as Ancylobacter novellus comb. nov., Starkeya koreensis Im et al. 2006 as Ancylobacter koreensis comb.nov., Angulomicrobium tetraedrale Vasil'eva et al. 1986 as Ancylobacter tetraedralis comb. nov., Angulomicrobium amanitiforme Fritz et al. 2004 as Ancylobacter amanitiformis comb. nov. and Methylorhabdus multivorans Doronina et al. 1996 as Ancylobacter multivorans comb. nov. and emended description of the genus Ancylobacter.</title>
        <authorList>
            <person name="Doronina N."/>
            <person name="Chemodurova A."/>
            <person name="Grouzdev D."/>
            <person name="Koziaeva V."/>
            <person name="Shi W."/>
            <person name="Wu L."/>
            <person name="Kaparullina E."/>
        </authorList>
    </citation>
    <scope>NUCLEOTIDE SEQUENCE [LARGE SCALE GENOMIC DNA]</scope>
    <source>
        <strain evidence="3">Jip08</strain>
    </source>
</reference>
<keyword evidence="3" id="KW-1185">Reference proteome</keyword>
<gene>
    <name evidence="2" type="ORF">MWN33_05710</name>
</gene>
<feature type="region of interest" description="Disordered" evidence="1">
    <location>
        <begin position="202"/>
        <end position="226"/>
    </location>
</feature>
<organism evidence="2 3">
    <name type="scientific">Ancylobacter koreensis</name>
    <dbReference type="NCBI Taxonomy" id="266121"/>
    <lineage>
        <taxon>Bacteria</taxon>
        <taxon>Pseudomonadati</taxon>
        <taxon>Pseudomonadota</taxon>
        <taxon>Alphaproteobacteria</taxon>
        <taxon>Hyphomicrobiales</taxon>
        <taxon>Xanthobacteraceae</taxon>
        <taxon>Ancylobacter</taxon>
    </lineage>
</organism>
<comment type="caution">
    <text evidence="2">The sequence shown here is derived from an EMBL/GenBank/DDBJ whole genome shotgun (WGS) entry which is preliminary data.</text>
</comment>
<evidence type="ECO:0000313" key="2">
    <source>
        <dbReference type="EMBL" id="MCK0207527.1"/>
    </source>
</evidence>
<accession>A0ABT0DKC8</accession>
<sequence>MADVDMGEFIVSELTETFLRDFDEAARAAGRLALAKGADLDVTDRDRSRVVGQIRTAVIEKGLLRAAGSGGFSAAERGAIEGTDLFVHQAHAKLGRAVVVRASISVPSTLPAANKSRKKLVERLNRVVTATADLFSPAAVRELINSVAVFLLVCPDRRQPDGIGEIAVAIVDHRHDNFVFYESLEKVLARYAPAPAPVAEPPLVRKRAGAYQPPEEILPDDDKKHG</sequence>
<name>A0ABT0DKC8_9HYPH</name>
<proteinExistence type="predicted"/>
<dbReference type="EMBL" id="JALKCG010000001">
    <property type="protein sequence ID" value="MCK0207527.1"/>
    <property type="molecule type" value="Genomic_DNA"/>
</dbReference>